<evidence type="ECO:0000313" key="4">
    <source>
        <dbReference type="EMBL" id="QIW96705.1"/>
    </source>
</evidence>
<dbReference type="AlphaFoldDB" id="A0A6H0XPU4"/>
<feature type="region of interest" description="Disordered" evidence="3">
    <location>
        <begin position="37"/>
        <end position="63"/>
    </location>
</feature>
<accession>A0A6H0XPU4</accession>
<dbReference type="Proteomes" id="UP000503462">
    <property type="component" value="Chromosome 2"/>
</dbReference>
<dbReference type="PANTHER" id="PTHR48051">
    <property type="match status" value="1"/>
</dbReference>
<feature type="region of interest" description="Disordered" evidence="3">
    <location>
        <begin position="1"/>
        <end position="25"/>
    </location>
</feature>
<dbReference type="InterPro" id="IPR050216">
    <property type="entry name" value="LRR_domain-containing"/>
</dbReference>
<evidence type="ECO:0000256" key="3">
    <source>
        <dbReference type="SAM" id="MobiDB-lite"/>
    </source>
</evidence>
<protein>
    <submittedName>
        <fullName evidence="4">Uncharacterized protein</fullName>
    </submittedName>
</protein>
<evidence type="ECO:0000313" key="5">
    <source>
        <dbReference type="Proteomes" id="UP000503462"/>
    </source>
</evidence>
<dbReference type="GO" id="GO:0005737">
    <property type="term" value="C:cytoplasm"/>
    <property type="evidence" value="ECO:0007669"/>
    <property type="project" value="TreeGrafter"/>
</dbReference>
<dbReference type="EMBL" id="CP051140">
    <property type="protein sequence ID" value="QIW96705.1"/>
    <property type="molecule type" value="Genomic_DNA"/>
</dbReference>
<dbReference type="PANTHER" id="PTHR48051:SF54">
    <property type="entry name" value="LEUCINE-RICH REPEAT-CONTAINING PROTEIN"/>
    <property type="match status" value="1"/>
</dbReference>
<evidence type="ECO:0000256" key="2">
    <source>
        <dbReference type="ARBA" id="ARBA00022737"/>
    </source>
</evidence>
<dbReference type="Pfam" id="PF13855">
    <property type="entry name" value="LRR_8"/>
    <property type="match status" value="1"/>
</dbReference>
<evidence type="ECO:0000256" key="1">
    <source>
        <dbReference type="ARBA" id="ARBA00022614"/>
    </source>
</evidence>
<keyword evidence="5" id="KW-1185">Reference proteome</keyword>
<keyword evidence="1" id="KW-0433">Leucine-rich repeat</keyword>
<reference evidence="4 5" key="1">
    <citation type="journal article" date="2016" name="Sci. Rep.">
        <title>Peltaster fructicola genome reveals evolution from an invasive phytopathogen to an ectophytic parasite.</title>
        <authorList>
            <person name="Xu C."/>
            <person name="Chen H."/>
            <person name="Gleason M.L."/>
            <person name="Xu J.R."/>
            <person name="Liu H."/>
            <person name="Zhang R."/>
            <person name="Sun G."/>
        </authorList>
    </citation>
    <scope>NUCLEOTIDE SEQUENCE [LARGE SCALE GENOMIC DNA]</scope>
    <source>
        <strain evidence="4 5">LNHT1506</strain>
    </source>
</reference>
<dbReference type="Gene3D" id="3.80.10.10">
    <property type="entry name" value="Ribonuclease Inhibitor"/>
    <property type="match status" value="1"/>
</dbReference>
<dbReference type="SMART" id="SM00369">
    <property type="entry name" value="LRR_TYP"/>
    <property type="match status" value="2"/>
</dbReference>
<dbReference type="OrthoDB" id="1517790at2759"/>
<dbReference type="SUPFAM" id="SSF52075">
    <property type="entry name" value="Outer arm dynein light chain 1"/>
    <property type="match status" value="1"/>
</dbReference>
<dbReference type="InterPro" id="IPR001611">
    <property type="entry name" value="Leu-rich_rpt"/>
</dbReference>
<gene>
    <name evidence="4" type="ORF">AMS68_002223</name>
</gene>
<sequence length="472" mass="52546">MDIALPSSPPPLPEESFSSSPPQLPCYRVRSRKRRLSASAGLSSDPLFSEDASDPELDDGDLPQRKRLFRGPWWTVTRRKSAVIGLRHELGRRGLRVADSGVWMPSDDSEQERASVDISSDLETPEDIQYKAINLRSPVEHEDDQQDVAMRVVHLALEQGRESIDLSGLKLGIISNAMLRPLHQLVRQPQDHGAYRSLIPELQLFMQGNELSTLPTELFSFTNITVLSLRNNRLRALPPALFRLPQLTELNVSGNELSYLPWEALLQTHKSGAYKMICAPNPFHEVELDPIYEKRLTSVILTVLGHMKAGQTASCYVASSTIQWFNSHGTPISSPRAEADSIATNSRKDFTPTLFEYALRRAQKAHALPEAIAMLPSYVPRGIINALHDALTAGEVGNDRCALCDREMIIAKAQWVEYWSELSSIDPREDCLPYMRRVCSSACARPSTIGAHIVSGLGLRSVSPDHVEAITE</sequence>
<dbReference type="InterPro" id="IPR003591">
    <property type="entry name" value="Leu-rich_rpt_typical-subtyp"/>
</dbReference>
<organism evidence="4 5">
    <name type="scientific">Peltaster fructicola</name>
    <dbReference type="NCBI Taxonomy" id="286661"/>
    <lineage>
        <taxon>Eukaryota</taxon>
        <taxon>Fungi</taxon>
        <taxon>Dikarya</taxon>
        <taxon>Ascomycota</taxon>
        <taxon>Pezizomycotina</taxon>
        <taxon>Dothideomycetes</taxon>
        <taxon>Dothideomycetes incertae sedis</taxon>
        <taxon>Peltaster</taxon>
    </lineage>
</organism>
<proteinExistence type="predicted"/>
<keyword evidence="2" id="KW-0677">Repeat</keyword>
<dbReference type="InterPro" id="IPR032675">
    <property type="entry name" value="LRR_dom_sf"/>
</dbReference>
<name>A0A6H0XPU4_9PEZI</name>
<feature type="compositionally biased region" description="Acidic residues" evidence="3">
    <location>
        <begin position="51"/>
        <end position="61"/>
    </location>
</feature>